<protein>
    <submittedName>
        <fullName evidence="1">Uncharacterized protein</fullName>
    </submittedName>
</protein>
<dbReference type="AlphaFoldDB" id="A0AA35P8X1"/>
<evidence type="ECO:0000313" key="1">
    <source>
        <dbReference type="EMBL" id="CAI5779966.1"/>
    </source>
</evidence>
<accession>A0AA35P8X1</accession>
<gene>
    <name evidence="1" type="ORF">PODLI_1B033451</name>
</gene>
<dbReference type="EMBL" id="OX395132">
    <property type="protein sequence ID" value="CAI5779966.1"/>
    <property type="molecule type" value="Genomic_DNA"/>
</dbReference>
<proteinExistence type="predicted"/>
<reference evidence="1" key="1">
    <citation type="submission" date="2022-12" db="EMBL/GenBank/DDBJ databases">
        <authorList>
            <person name="Alioto T."/>
            <person name="Alioto T."/>
            <person name="Gomez Garrido J."/>
        </authorList>
    </citation>
    <scope>NUCLEOTIDE SEQUENCE</scope>
</reference>
<keyword evidence="2" id="KW-1185">Reference proteome</keyword>
<name>A0AA35P8X1_9SAUR</name>
<organism evidence="1 2">
    <name type="scientific">Podarcis lilfordi</name>
    <name type="common">Lilford's wall lizard</name>
    <dbReference type="NCBI Taxonomy" id="74358"/>
    <lineage>
        <taxon>Eukaryota</taxon>
        <taxon>Metazoa</taxon>
        <taxon>Chordata</taxon>
        <taxon>Craniata</taxon>
        <taxon>Vertebrata</taxon>
        <taxon>Euteleostomi</taxon>
        <taxon>Lepidosauria</taxon>
        <taxon>Squamata</taxon>
        <taxon>Bifurcata</taxon>
        <taxon>Unidentata</taxon>
        <taxon>Episquamata</taxon>
        <taxon>Laterata</taxon>
        <taxon>Lacertibaenia</taxon>
        <taxon>Lacertidae</taxon>
        <taxon>Podarcis</taxon>
    </lineage>
</organism>
<evidence type="ECO:0000313" key="2">
    <source>
        <dbReference type="Proteomes" id="UP001178461"/>
    </source>
</evidence>
<dbReference type="Proteomes" id="UP001178461">
    <property type="component" value="Chromosome 7"/>
</dbReference>
<sequence length="63" mass="7040">MLISSLVYFPASLSTMNKRLHLGTLLLFERAPLRACEQSSNACKFFKVKDNLGVPTDDSECCE</sequence>